<feature type="domain" description="PII-uridylyltransferase/Glutamine-synthetase adenylyltransferase" evidence="9">
    <location>
        <begin position="855"/>
        <end position="988"/>
    </location>
</feature>
<keyword evidence="4 7" id="KW-0067">ATP-binding</keyword>
<evidence type="ECO:0000256" key="4">
    <source>
        <dbReference type="ARBA" id="ARBA00022840"/>
    </source>
</evidence>
<dbReference type="CDD" id="cd05401">
    <property type="entry name" value="NT_GlnE_GlnD_like"/>
    <property type="match status" value="2"/>
</dbReference>
<dbReference type="PATRIC" id="fig|1653334.4.peg.275"/>
<dbReference type="AlphaFoldDB" id="A0A0P7ZY31"/>
<evidence type="ECO:0000256" key="3">
    <source>
        <dbReference type="ARBA" id="ARBA00022741"/>
    </source>
</evidence>
<evidence type="ECO:0000256" key="6">
    <source>
        <dbReference type="ARBA" id="ARBA00023268"/>
    </source>
</evidence>
<evidence type="ECO:0000259" key="8">
    <source>
        <dbReference type="Pfam" id="PF03710"/>
    </source>
</evidence>
<dbReference type="STRING" id="1653334.GA0071312_3109"/>
<dbReference type="Proteomes" id="UP000050497">
    <property type="component" value="Unassembled WGS sequence"/>
</dbReference>
<dbReference type="GO" id="GO:0000820">
    <property type="term" value="P:regulation of glutamine family amino acid metabolic process"/>
    <property type="evidence" value="ECO:0007669"/>
    <property type="project" value="UniProtKB-UniRule"/>
</dbReference>
<dbReference type="Pfam" id="PF08335">
    <property type="entry name" value="GlnD_UR_UTase"/>
    <property type="match status" value="2"/>
</dbReference>
<feature type="region of interest" description="Adenylyl removase" evidence="7">
    <location>
        <begin position="1"/>
        <end position="480"/>
    </location>
</feature>
<dbReference type="GO" id="GO:0008882">
    <property type="term" value="F:[glutamate-ammonia-ligase] adenylyltransferase activity"/>
    <property type="evidence" value="ECO:0007669"/>
    <property type="project" value="UniProtKB-UniRule"/>
</dbReference>
<dbReference type="EC" id="2.7.7.42" evidence="7"/>
<comment type="catalytic activity">
    <reaction evidence="7">
        <text>[glutamine synthetase]-L-tyrosine + ATP = [glutamine synthetase]-O(4)-(5'-adenylyl)-L-tyrosine + diphosphate</text>
        <dbReference type="Rhea" id="RHEA:18589"/>
        <dbReference type="Rhea" id="RHEA-COMP:10660"/>
        <dbReference type="Rhea" id="RHEA-COMP:10661"/>
        <dbReference type="ChEBI" id="CHEBI:30616"/>
        <dbReference type="ChEBI" id="CHEBI:33019"/>
        <dbReference type="ChEBI" id="CHEBI:46858"/>
        <dbReference type="ChEBI" id="CHEBI:83624"/>
        <dbReference type="EC" id="2.7.7.42"/>
    </reaction>
</comment>
<dbReference type="InterPro" id="IPR005190">
    <property type="entry name" value="GlnE_rpt_dom"/>
</dbReference>
<dbReference type="NCBIfam" id="NF008292">
    <property type="entry name" value="PRK11072.1"/>
    <property type="match status" value="1"/>
</dbReference>
<dbReference type="SUPFAM" id="SSF81301">
    <property type="entry name" value="Nucleotidyltransferase"/>
    <property type="match status" value="2"/>
</dbReference>
<dbReference type="GO" id="GO:0016874">
    <property type="term" value="F:ligase activity"/>
    <property type="evidence" value="ECO:0007669"/>
    <property type="project" value="UniProtKB-KW"/>
</dbReference>
<evidence type="ECO:0000313" key="11">
    <source>
        <dbReference type="EMBL" id="SCC82131.1"/>
    </source>
</evidence>
<comment type="catalytic activity">
    <reaction evidence="7">
        <text>[glutamine synthetase]-O(4)-(5'-adenylyl)-L-tyrosine + phosphate = [glutamine synthetase]-L-tyrosine + ADP</text>
        <dbReference type="Rhea" id="RHEA:43716"/>
        <dbReference type="Rhea" id="RHEA-COMP:10660"/>
        <dbReference type="Rhea" id="RHEA-COMP:10661"/>
        <dbReference type="ChEBI" id="CHEBI:43474"/>
        <dbReference type="ChEBI" id="CHEBI:46858"/>
        <dbReference type="ChEBI" id="CHEBI:83624"/>
        <dbReference type="ChEBI" id="CHEBI:456216"/>
        <dbReference type="EC" id="2.7.7.89"/>
    </reaction>
</comment>
<keyword evidence="1 7" id="KW-0808">Transferase</keyword>
<dbReference type="InterPro" id="IPR013546">
    <property type="entry name" value="PII_UdlTrfase/GS_AdlTrfase"/>
</dbReference>
<accession>A0A0P7ZY31</accession>
<organism evidence="10 12">
    <name type="scientific">Saliniramus fredricksonii</name>
    <dbReference type="NCBI Taxonomy" id="1653334"/>
    <lineage>
        <taxon>Bacteria</taxon>
        <taxon>Pseudomonadati</taxon>
        <taxon>Pseudomonadota</taxon>
        <taxon>Alphaproteobacteria</taxon>
        <taxon>Hyphomicrobiales</taxon>
        <taxon>Salinarimonadaceae</taxon>
        <taxon>Saliniramus</taxon>
    </lineage>
</organism>
<keyword evidence="13" id="KW-1185">Reference proteome</keyword>
<keyword evidence="5 7" id="KW-0460">Magnesium</keyword>
<comment type="similarity">
    <text evidence="7">Belongs to the GlnE family.</text>
</comment>
<dbReference type="GO" id="GO:0005829">
    <property type="term" value="C:cytosol"/>
    <property type="evidence" value="ECO:0007669"/>
    <property type="project" value="TreeGrafter"/>
</dbReference>
<dbReference type="InterPro" id="IPR043519">
    <property type="entry name" value="NT_sf"/>
</dbReference>
<dbReference type="EMBL" id="LJSX01000021">
    <property type="protein sequence ID" value="KPQ09814.1"/>
    <property type="molecule type" value="Genomic_DNA"/>
</dbReference>
<dbReference type="EMBL" id="FMBM01000002">
    <property type="protein sequence ID" value="SCC82131.1"/>
    <property type="molecule type" value="Genomic_DNA"/>
</dbReference>
<protein>
    <recommendedName>
        <fullName evidence="7">Bifunctional glutamine synthetase adenylyltransferase/adenylyl-removing enzyme</fullName>
    </recommendedName>
    <alternativeName>
        <fullName evidence="7">ATP:glutamine synthetase adenylyltransferase</fullName>
    </alternativeName>
    <alternativeName>
        <fullName evidence="7">ATase</fullName>
    </alternativeName>
    <domain>
        <recommendedName>
            <fullName evidence="7">Glutamine synthetase adenylyl-L-tyrosine phosphorylase</fullName>
            <ecNumber evidence="7">2.7.7.89</ecNumber>
        </recommendedName>
        <alternativeName>
            <fullName evidence="7">Adenylyl removase</fullName>
            <shortName evidence="7">AR</shortName>
            <shortName evidence="7">AT-N</shortName>
        </alternativeName>
    </domain>
    <domain>
        <recommendedName>
            <fullName evidence="7">Glutamine synthetase adenylyl transferase</fullName>
            <ecNumber evidence="7">2.7.7.42</ecNumber>
        </recommendedName>
        <alternativeName>
            <fullName evidence="7">Adenylyl transferase</fullName>
            <shortName evidence="7">AT</shortName>
            <shortName evidence="7">AT-C</shortName>
        </alternativeName>
    </domain>
</protein>
<dbReference type="PANTHER" id="PTHR30621">
    <property type="entry name" value="GLUTAMINE SYNTHETASE ADENYLYLTRANSFERASE"/>
    <property type="match status" value="1"/>
</dbReference>
<comment type="caution">
    <text evidence="10">The sequence shown here is derived from an EMBL/GenBank/DDBJ whole genome shotgun (WGS) entry which is preliminary data.</text>
</comment>
<comment type="function">
    <text evidence="7">Involved in the regulation of glutamine synthetase GlnA, a key enzyme in the process to assimilate ammonia. When cellular nitrogen levels are high, the C-terminal adenylyl transferase (AT) inactivates GlnA by covalent transfer of an adenylyl group from ATP to specific tyrosine residue of GlnA, thus reducing its activity. Conversely, when nitrogen levels are low, the N-terminal adenylyl removase (AR) activates GlnA by removing the adenylyl group by phosphorolysis, increasing its activity. The regulatory region of GlnE binds the signal transduction protein PII (GlnB) which indicates the nitrogen status of the cell.</text>
</comment>
<evidence type="ECO:0000256" key="1">
    <source>
        <dbReference type="ARBA" id="ARBA00022679"/>
    </source>
</evidence>
<dbReference type="SUPFAM" id="SSF81593">
    <property type="entry name" value="Nucleotidyltransferase substrate binding subunit/domain"/>
    <property type="match status" value="2"/>
</dbReference>
<dbReference type="InterPro" id="IPR023057">
    <property type="entry name" value="GlnE"/>
</dbReference>
<evidence type="ECO:0000313" key="10">
    <source>
        <dbReference type="EMBL" id="KPQ09814.1"/>
    </source>
</evidence>
<feature type="region of interest" description="Adenylyl transferase" evidence="7">
    <location>
        <begin position="482"/>
        <end position="996"/>
    </location>
</feature>
<feature type="domain" description="Glutamate-ammonia ligase adenylyltransferase repeated" evidence="8">
    <location>
        <begin position="589"/>
        <end position="831"/>
    </location>
</feature>
<gene>
    <name evidence="7 10" type="primary">glnE</name>
    <name evidence="11" type="ORF">GA0071312_3109</name>
    <name evidence="10" type="ORF">HLUCCO17_13030</name>
</gene>
<name>A0A0P7ZY31_9HYPH</name>
<dbReference type="OrthoDB" id="9759366at2"/>
<reference evidence="10 12" key="1">
    <citation type="submission" date="2015-09" db="EMBL/GenBank/DDBJ databases">
        <title>Identification and resolution of microdiversity through metagenomic sequencing of parallel consortia.</title>
        <authorList>
            <person name="Nelson W.C."/>
            <person name="Romine M.F."/>
            <person name="Lindemann S.R."/>
        </authorList>
    </citation>
    <scope>NUCLEOTIDE SEQUENCE [LARGE SCALE GENOMIC DNA]</scope>
    <source>
        <strain evidence="10">HL-109</strain>
    </source>
</reference>
<keyword evidence="3 7" id="KW-0547">Nucleotide-binding</keyword>
<reference evidence="11 13" key="2">
    <citation type="submission" date="2016-08" db="EMBL/GenBank/DDBJ databases">
        <authorList>
            <person name="Varghese N."/>
            <person name="Submissions Spin"/>
        </authorList>
    </citation>
    <scope>NUCLEOTIDE SEQUENCE [LARGE SCALE GENOMIC DNA]</scope>
    <source>
        <strain evidence="11 13">HL-109</strain>
    </source>
</reference>
<dbReference type="HAMAP" id="MF_00802">
    <property type="entry name" value="GlnE"/>
    <property type="match status" value="1"/>
</dbReference>
<dbReference type="NCBIfam" id="NF010706">
    <property type="entry name" value="PRK14108.1"/>
    <property type="match status" value="1"/>
</dbReference>
<dbReference type="GO" id="GO:0047388">
    <property type="term" value="F:[glutamine synthetase]-adenylyl-L-tyrosine phosphorylase activity"/>
    <property type="evidence" value="ECO:0007669"/>
    <property type="project" value="UniProtKB-EC"/>
</dbReference>
<evidence type="ECO:0000313" key="12">
    <source>
        <dbReference type="Proteomes" id="UP000050497"/>
    </source>
</evidence>
<evidence type="ECO:0000259" key="9">
    <source>
        <dbReference type="Pfam" id="PF08335"/>
    </source>
</evidence>
<dbReference type="Gene3D" id="1.20.120.330">
    <property type="entry name" value="Nucleotidyltransferases domain 2"/>
    <property type="match status" value="2"/>
</dbReference>
<dbReference type="Gene3D" id="3.30.460.10">
    <property type="entry name" value="Beta Polymerase, domain 2"/>
    <property type="match status" value="2"/>
</dbReference>
<dbReference type="PANTHER" id="PTHR30621:SF0">
    <property type="entry name" value="BIFUNCTIONAL GLUTAMINE SYNTHETASE ADENYLYLTRANSFERASE_ADENYLYL-REMOVING ENZYME"/>
    <property type="match status" value="1"/>
</dbReference>
<dbReference type="GO" id="GO:0005524">
    <property type="term" value="F:ATP binding"/>
    <property type="evidence" value="ECO:0007669"/>
    <property type="project" value="UniProtKB-UniRule"/>
</dbReference>
<evidence type="ECO:0000256" key="7">
    <source>
        <dbReference type="HAMAP-Rule" id="MF_00802"/>
    </source>
</evidence>
<dbReference type="EC" id="2.7.7.89" evidence="7"/>
<proteinExistence type="inferred from homology"/>
<evidence type="ECO:0000256" key="2">
    <source>
        <dbReference type="ARBA" id="ARBA00022695"/>
    </source>
</evidence>
<feature type="domain" description="Glutamate-ammonia ligase adenylyltransferase repeated" evidence="8">
    <location>
        <begin position="66"/>
        <end position="313"/>
    </location>
</feature>
<evidence type="ECO:0000313" key="13">
    <source>
        <dbReference type="Proteomes" id="UP000182800"/>
    </source>
</evidence>
<dbReference type="GO" id="GO:0000287">
    <property type="term" value="F:magnesium ion binding"/>
    <property type="evidence" value="ECO:0007669"/>
    <property type="project" value="UniProtKB-UniRule"/>
</dbReference>
<keyword evidence="6 7" id="KW-0511">Multifunctional enzyme</keyword>
<dbReference type="Proteomes" id="UP000182800">
    <property type="component" value="Unassembled WGS sequence"/>
</dbReference>
<dbReference type="RefSeq" id="WP_074445682.1">
    <property type="nucleotide sequence ID" value="NZ_FMBM01000002.1"/>
</dbReference>
<keyword evidence="10" id="KW-0436">Ligase</keyword>
<evidence type="ECO:0000256" key="5">
    <source>
        <dbReference type="ARBA" id="ARBA00022842"/>
    </source>
</evidence>
<feature type="domain" description="PII-uridylyltransferase/Glutamine-synthetase adenylyltransferase" evidence="9">
    <location>
        <begin position="335"/>
        <end position="475"/>
    </location>
</feature>
<dbReference type="Gene3D" id="1.20.120.1510">
    <property type="match status" value="1"/>
</dbReference>
<keyword evidence="2 7" id="KW-0548">Nucleotidyltransferase</keyword>
<sequence>MTSDGKNSAKHAPLAQQITTTIPLRDARAARARLDELAQNAREADDAKIADALEALFAEKQVANLVMALFDHSPFLSRLASRPERLLPLLRDAPQESHARIVSAQRDFFRTQHDSGIDLDAAGEAFRKARAEHALLVALADIGGVWDVDQVILVLSEFADASVSGGIDLLLTELAGRGRITLADPENPGPGSGIVVLALGKHGAGELNYSSDIDLVVFYDPQAQSLPDIYEAPKLYSRLAQGLVKLLSERTGHGYVHRVDYRLRPDPGSTPVAIALPSAYSYYETVGQNWERAAFIKARPIAGDLSLGADFLKDLAPFIWRKYFDFAAIADVHAMKRQIQAVRGHAEIAVAGHDIKLGRGGIREVEFFVQTQQLVFGGRRPDLRGRRTLDMLDRLHKDNWISEEARTELASAYRFLRTIEHRIQMVADEQTQRLPADEKALTDLAQFAGFKTLKAFSKALTDHARNVQKHYALLFEEGPELASEAGSLIFTGSEIDPETIATLERLGFRDPERAAETVRGWHFGRRSAITSARAREVLTELTPALLAALGGTADPDGALARLDDAFGKMPAAVELMMILINHDELLTLFADLLGTAPRLAETVARRPHVLDAVIDPAFTDPVVDEQAIAEQVREIIGNPPSFEDFLDRTRDATRQLNFVAGARMLSGVFTAERAGAAQAAVAQAVIQASFERVRAAFEADYGTIPGGRVAILGLGRLGARDLTATSDLDLVIIYDFDPDNRESDGRKSLDAIAYHQRLTQRLVSALTAPTRRGALYEVDLRLRPMGGKGPVASQFRGFRHYQENEADLWEHMALTRARVVGGDADFAAQVEDVIAQIIALPRDFTEVAREVTAMRKLIAQEKGEDDPWDLKLAAGGLTDLDFLTQALILGHASEHPDLIHCLPALVLQRAGELGLIKPEHATDLSNAQSLLSRILHWERLTIEGRFDPESAPAPILRRLAAEAGVPDLERLEKELADTRKMVRKLFQHYLEGGSST</sequence>
<comment type="cofactor">
    <cofactor evidence="7">
        <name>Mg(2+)</name>
        <dbReference type="ChEBI" id="CHEBI:18420"/>
    </cofactor>
</comment>
<dbReference type="Pfam" id="PF03710">
    <property type="entry name" value="GlnE"/>
    <property type="match status" value="2"/>
</dbReference>